<feature type="region of interest" description="Disordered" evidence="11">
    <location>
        <begin position="559"/>
        <end position="606"/>
    </location>
</feature>
<evidence type="ECO:0000256" key="6">
    <source>
        <dbReference type="ARBA" id="ARBA00022771"/>
    </source>
</evidence>
<dbReference type="GO" id="GO:0005783">
    <property type="term" value="C:endoplasmic reticulum"/>
    <property type="evidence" value="ECO:0007669"/>
    <property type="project" value="TreeGrafter"/>
</dbReference>
<gene>
    <name evidence="14" type="primary">AMFR</name>
    <name evidence="14" type="ORF">TR88688</name>
</gene>
<feature type="transmembrane region" description="Helical" evidence="12">
    <location>
        <begin position="276"/>
        <end position="298"/>
    </location>
</feature>
<keyword evidence="7" id="KW-0862">Zinc</keyword>
<evidence type="ECO:0000256" key="4">
    <source>
        <dbReference type="ARBA" id="ARBA00022692"/>
    </source>
</evidence>
<feature type="domain" description="RING-type" evidence="13">
    <location>
        <begin position="330"/>
        <end position="368"/>
    </location>
</feature>
<keyword evidence="4 12" id="KW-0812">Transmembrane</keyword>
<dbReference type="InterPro" id="IPR057992">
    <property type="entry name" value="TPR_SYVN1_N"/>
</dbReference>
<dbReference type="GO" id="GO:0008270">
    <property type="term" value="F:zinc ion binding"/>
    <property type="evidence" value="ECO:0007669"/>
    <property type="project" value="UniProtKB-KW"/>
</dbReference>
<accession>A0A0V0J3I6</accession>
<feature type="compositionally biased region" description="Basic residues" evidence="11">
    <location>
        <begin position="630"/>
        <end position="641"/>
    </location>
</feature>
<dbReference type="PANTHER" id="PTHR15067:SF5">
    <property type="entry name" value="E3 UBIQUITIN-PROTEIN LIGASE AMFR"/>
    <property type="match status" value="1"/>
</dbReference>
<sequence>MDSLSLERIPLPSFTVYLASSLIALSAGIFNIVRDDWSQWKNISSVVNNVPCDASATSHCFHMVDKCLEDTWCFWSVTNFGYGCLMSFALKLQSTIFGQLTENEQTHIRDRFWNFVFYKIIFMYGVLKVQSIQEITLWVAWSSVLGFLYLLSRLLKDRLDFVLHMPTSSPILHLKITFLLLSVLALGIFLAGISLVVGLKVSLQIMLFMFAEVFQLFMSTMHIGTRYCLHFYLETQSSAQDAKNTLHRSIIFYYVDLFFDVLDRVVDLIHNLHMLFWNWLQITMSGLIICLHLQYLYYELSKIYKRHRRYCEVAEILSTKIPLICTQDKCAVCWDVLSPGRQLRCGHVFHDACLRSWIEHMPTCPTCRANIPDLNPPRDDAIQERELNATASSYVASPARRIPLPYSPTSAQQRQLQAAQPMPTANSFSVGGVSEDAVSDTLPTTAATFGSRTHELGSGLSSVVAQLADELSTVFAALNDRNGVNSSAMQHMSTTVIVNNLVDARHDLLPLRSLGTSELPVKFLGELEAELMTYLVPSESNADGASTMESLSLPYQYSEIPSPSAADPGQPSLSVGDPVIAELAPPLPSSPAESCEDSSEEESSPKKIVRQAIRVLLVRAGQAAEAAHRLRSMNRRRRRGKNSVCSSSPSDLFGQLPAGEFNALSPTLLEESAISCRETSVIPEIAPFSSGQEAEICQTFPTPSNFNHKICSAKVILDSPCSMMETRRERMNQLLSNARRRFLKKSSH</sequence>
<dbReference type="InterPro" id="IPR001841">
    <property type="entry name" value="Znf_RING"/>
</dbReference>
<feature type="transmembrane region" description="Helical" evidence="12">
    <location>
        <begin position="14"/>
        <end position="33"/>
    </location>
</feature>
<dbReference type="AlphaFoldDB" id="A0A0V0J3I6"/>
<dbReference type="GO" id="GO:0000151">
    <property type="term" value="C:ubiquitin ligase complex"/>
    <property type="evidence" value="ECO:0007669"/>
    <property type="project" value="TreeGrafter"/>
</dbReference>
<dbReference type="SUPFAM" id="SSF57850">
    <property type="entry name" value="RING/U-box"/>
    <property type="match status" value="1"/>
</dbReference>
<evidence type="ECO:0000256" key="3">
    <source>
        <dbReference type="ARBA" id="ARBA00022679"/>
    </source>
</evidence>
<keyword evidence="6 10" id="KW-0863">Zinc-finger</keyword>
<evidence type="ECO:0000256" key="5">
    <source>
        <dbReference type="ARBA" id="ARBA00022723"/>
    </source>
</evidence>
<dbReference type="InterPro" id="IPR013083">
    <property type="entry name" value="Znf_RING/FYVE/PHD"/>
</dbReference>
<evidence type="ECO:0000256" key="8">
    <source>
        <dbReference type="ARBA" id="ARBA00022989"/>
    </source>
</evidence>
<dbReference type="GO" id="GO:0006511">
    <property type="term" value="P:ubiquitin-dependent protein catabolic process"/>
    <property type="evidence" value="ECO:0007669"/>
    <property type="project" value="TreeGrafter"/>
</dbReference>
<evidence type="ECO:0000313" key="14">
    <source>
        <dbReference type="EMBL" id="JAP60182.1"/>
    </source>
</evidence>
<feature type="region of interest" description="Disordered" evidence="11">
    <location>
        <begin position="630"/>
        <end position="649"/>
    </location>
</feature>
<feature type="transmembrane region" description="Helical" evidence="12">
    <location>
        <begin position="112"/>
        <end position="129"/>
    </location>
</feature>
<evidence type="ECO:0000256" key="11">
    <source>
        <dbReference type="SAM" id="MobiDB-lite"/>
    </source>
</evidence>
<comment type="subcellular location">
    <subcellularLocation>
        <location evidence="1">Membrane</location>
        <topology evidence="1">Multi-pass membrane protein</topology>
    </subcellularLocation>
</comment>
<feature type="transmembrane region" description="Helical" evidence="12">
    <location>
        <begin position="176"/>
        <end position="199"/>
    </location>
</feature>
<dbReference type="PANTHER" id="PTHR15067">
    <property type="entry name" value="E3 UBIQUITIN-PROTEIN LIGASE RNF8"/>
    <property type="match status" value="1"/>
</dbReference>
<evidence type="ECO:0000259" key="13">
    <source>
        <dbReference type="PROSITE" id="PS50089"/>
    </source>
</evidence>
<evidence type="ECO:0000256" key="7">
    <source>
        <dbReference type="ARBA" id="ARBA00022833"/>
    </source>
</evidence>
<name>A0A0V0J3I6_SCHSO</name>
<keyword evidence="3" id="KW-0808">Transferase</keyword>
<feature type="transmembrane region" description="Helical" evidence="12">
    <location>
        <begin position="205"/>
        <end position="229"/>
    </location>
</feature>
<reference evidence="14" key="1">
    <citation type="submission" date="2016-01" db="EMBL/GenBank/DDBJ databases">
        <title>Reference transcriptome for the parasite Schistocephalus solidus: insights into the molecular evolution of parasitism.</title>
        <authorList>
            <person name="Hebert F.O."/>
            <person name="Grambauer S."/>
            <person name="Barber I."/>
            <person name="Landry C.R."/>
            <person name="Aubin-Horth N."/>
        </authorList>
    </citation>
    <scope>NUCLEOTIDE SEQUENCE</scope>
</reference>
<dbReference type="Gene3D" id="3.30.40.10">
    <property type="entry name" value="Zinc/RING finger domain, C3HC4 (zinc finger)"/>
    <property type="match status" value="1"/>
</dbReference>
<dbReference type="GO" id="GO:0005829">
    <property type="term" value="C:cytosol"/>
    <property type="evidence" value="ECO:0007669"/>
    <property type="project" value="TreeGrafter"/>
</dbReference>
<keyword evidence="5" id="KW-0479">Metal-binding</keyword>
<dbReference type="EMBL" id="GEEE01003043">
    <property type="protein sequence ID" value="JAP60182.1"/>
    <property type="molecule type" value="Transcribed_RNA"/>
</dbReference>
<evidence type="ECO:0000256" key="12">
    <source>
        <dbReference type="SAM" id="Phobius"/>
    </source>
</evidence>
<dbReference type="Pfam" id="PF13639">
    <property type="entry name" value="zf-RING_2"/>
    <property type="match status" value="1"/>
</dbReference>
<proteinExistence type="predicted"/>
<feature type="transmembrane region" description="Helical" evidence="12">
    <location>
        <begin position="135"/>
        <end position="155"/>
    </location>
</feature>
<comment type="pathway">
    <text evidence="2">Protein modification; protein ubiquitination.</text>
</comment>
<dbReference type="EMBL" id="GEEE01015032">
    <property type="protein sequence ID" value="JAP48193.1"/>
    <property type="molecule type" value="Transcribed_RNA"/>
</dbReference>
<dbReference type="GO" id="GO:0070936">
    <property type="term" value="P:protein K48-linked ubiquitination"/>
    <property type="evidence" value="ECO:0007669"/>
    <property type="project" value="TreeGrafter"/>
</dbReference>
<evidence type="ECO:0000256" key="2">
    <source>
        <dbReference type="ARBA" id="ARBA00004906"/>
    </source>
</evidence>
<evidence type="ECO:0000256" key="10">
    <source>
        <dbReference type="PROSITE-ProRule" id="PRU00175"/>
    </source>
</evidence>
<evidence type="ECO:0000256" key="9">
    <source>
        <dbReference type="ARBA" id="ARBA00023136"/>
    </source>
</evidence>
<dbReference type="GO" id="GO:0061630">
    <property type="term" value="F:ubiquitin protein ligase activity"/>
    <property type="evidence" value="ECO:0007669"/>
    <property type="project" value="TreeGrafter"/>
</dbReference>
<evidence type="ECO:0000256" key="1">
    <source>
        <dbReference type="ARBA" id="ARBA00004141"/>
    </source>
</evidence>
<organism evidence="14">
    <name type="scientific">Schistocephalus solidus</name>
    <name type="common">Tapeworm</name>
    <dbReference type="NCBI Taxonomy" id="70667"/>
    <lineage>
        <taxon>Eukaryota</taxon>
        <taxon>Metazoa</taxon>
        <taxon>Spiralia</taxon>
        <taxon>Lophotrochozoa</taxon>
        <taxon>Platyhelminthes</taxon>
        <taxon>Cestoda</taxon>
        <taxon>Eucestoda</taxon>
        <taxon>Diphyllobothriidea</taxon>
        <taxon>Diphyllobothriidae</taxon>
        <taxon>Schistocephalus</taxon>
    </lineage>
</organism>
<dbReference type="PROSITE" id="PS50089">
    <property type="entry name" value="ZF_RING_2"/>
    <property type="match status" value="1"/>
</dbReference>
<dbReference type="SMART" id="SM00184">
    <property type="entry name" value="RING"/>
    <property type="match status" value="1"/>
</dbReference>
<dbReference type="GO" id="GO:0030968">
    <property type="term" value="P:endoplasmic reticulum unfolded protein response"/>
    <property type="evidence" value="ECO:0007669"/>
    <property type="project" value="TreeGrafter"/>
</dbReference>
<dbReference type="Pfam" id="PF25563">
    <property type="entry name" value="TPR_SYVN1_N"/>
    <property type="match status" value="1"/>
</dbReference>
<protein>
    <submittedName>
        <fullName evidence="14">E3 ubiquitin-protein ligase AMFR</fullName>
    </submittedName>
</protein>
<keyword evidence="9 12" id="KW-0472">Membrane</keyword>
<keyword evidence="8 12" id="KW-1133">Transmembrane helix</keyword>